<evidence type="ECO:0000256" key="1">
    <source>
        <dbReference type="ARBA" id="ARBA00023002"/>
    </source>
</evidence>
<comment type="caution">
    <text evidence="4">The sequence shown here is derived from an EMBL/GenBank/DDBJ whole genome shotgun (WGS) entry which is preliminary data.</text>
</comment>
<dbReference type="Gene3D" id="2.30.110.10">
    <property type="entry name" value="Electron Transport, Fmn-binding Protein, Chain A"/>
    <property type="match status" value="1"/>
</dbReference>
<dbReference type="PANTHER" id="PTHR30466">
    <property type="entry name" value="FLAVIN REDUCTASE"/>
    <property type="match status" value="1"/>
</dbReference>
<dbReference type="EMBL" id="BAAABY010000045">
    <property type="protein sequence ID" value="GAA0489773.1"/>
    <property type="molecule type" value="Genomic_DNA"/>
</dbReference>
<dbReference type="Pfam" id="PF01613">
    <property type="entry name" value="Flavin_Reduct"/>
    <property type="match status" value="1"/>
</dbReference>
<gene>
    <name evidence="4" type="ORF">GCM10010361_63830</name>
</gene>
<organism evidence="4 5">
    <name type="scientific">Streptomyces olivaceiscleroticus</name>
    <dbReference type="NCBI Taxonomy" id="68245"/>
    <lineage>
        <taxon>Bacteria</taxon>
        <taxon>Bacillati</taxon>
        <taxon>Actinomycetota</taxon>
        <taxon>Actinomycetes</taxon>
        <taxon>Kitasatosporales</taxon>
        <taxon>Streptomycetaceae</taxon>
        <taxon>Streptomyces</taxon>
    </lineage>
</organism>
<evidence type="ECO:0000313" key="5">
    <source>
        <dbReference type="Proteomes" id="UP001500909"/>
    </source>
</evidence>
<evidence type="ECO:0000313" key="4">
    <source>
        <dbReference type="EMBL" id="GAA0489773.1"/>
    </source>
</evidence>
<dbReference type="Proteomes" id="UP001500909">
    <property type="component" value="Unassembled WGS sequence"/>
</dbReference>
<sequence>MFTNNSAADVTDPRTAPTPGTAPRPATETTPRAATETAPRPARETAPHPDTETTRHPATETASPSKETASRPEETGSRPYEIGSGPELIPHAGGVSADEFRAALSRLAAGVVLITALDPEDDLTDGAFPADGEVPTGEDAGMTATAFMSVSLDPPLVMVSVRNESRMDDILERQPLWAVSVLTEGQRNIAGQFSMKGRLSDRLLFASVPHVRGEQTGAALVKGALATMECRTEQRVVAGDHTLTIGRVLSAHTPHVETNPLTYFRGRYRKLG</sequence>
<dbReference type="InterPro" id="IPR050268">
    <property type="entry name" value="NADH-dep_flavin_reductase"/>
</dbReference>
<dbReference type="SMART" id="SM00903">
    <property type="entry name" value="Flavin_Reduct"/>
    <property type="match status" value="1"/>
</dbReference>
<dbReference type="PANTHER" id="PTHR30466:SF1">
    <property type="entry name" value="FMN REDUCTASE (NADH) RUTF"/>
    <property type="match status" value="1"/>
</dbReference>
<keyword evidence="1" id="KW-0560">Oxidoreductase</keyword>
<feature type="domain" description="Flavin reductase like" evidence="3">
    <location>
        <begin position="104"/>
        <end position="270"/>
    </location>
</feature>
<evidence type="ECO:0000259" key="3">
    <source>
        <dbReference type="SMART" id="SM00903"/>
    </source>
</evidence>
<dbReference type="InterPro" id="IPR012349">
    <property type="entry name" value="Split_barrel_FMN-bd"/>
</dbReference>
<evidence type="ECO:0000256" key="2">
    <source>
        <dbReference type="SAM" id="MobiDB-lite"/>
    </source>
</evidence>
<feature type="compositionally biased region" description="Low complexity" evidence="2">
    <location>
        <begin position="13"/>
        <end position="40"/>
    </location>
</feature>
<accession>A0ABP3KZ06</accession>
<name>A0ABP3KZ06_9ACTN</name>
<reference evidence="5" key="1">
    <citation type="journal article" date="2019" name="Int. J. Syst. Evol. Microbiol.">
        <title>The Global Catalogue of Microorganisms (GCM) 10K type strain sequencing project: providing services to taxonomists for standard genome sequencing and annotation.</title>
        <authorList>
            <consortium name="The Broad Institute Genomics Platform"/>
            <consortium name="The Broad Institute Genome Sequencing Center for Infectious Disease"/>
            <person name="Wu L."/>
            <person name="Ma J."/>
        </authorList>
    </citation>
    <scope>NUCLEOTIDE SEQUENCE [LARGE SCALE GENOMIC DNA]</scope>
    <source>
        <strain evidence="5">JCM 4805</strain>
    </source>
</reference>
<keyword evidence="5" id="KW-1185">Reference proteome</keyword>
<feature type="compositionally biased region" description="Basic and acidic residues" evidence="2">
    <location>
        <begin position="41"/>
        <end position="58"/>
    </location>
</feature>
<protein>
    <recommendedName>
        <fullName evidence="3">Flavin reductase like domain-containing protein</fullName>
    </recommendedName>
</protein>
<dbReference type="SUPFAM" id="SSF50475">
    <property type="entry name" value="FMN-binding split barrel"/>
    <property type="match status" value="1"/>
</dbReference>
<feature type="region of interest" description="Disordered" evidence="2">
    <location>
        <begin position="1"/>
        <end position="91"/>
    </location>
</feature>
<proteinExistence type="predicted"/>
<dbReference type="InterPro" id="IPR002563">
    <property type="entry name" value="Flavin_Rdtase-like_dom"/>
</dbReference>